<organism evidence="1 2">
    <name type="scientific">Arthrobacter alpinus</name>
    <dbReference type="NCBI Taxonomy" id="656366"/>
    <lineage>
        <taxon>Bacteria</taxon>
        <taxon>Bacillati</taxon>
        <taxon>Actinomycetota</taxon>
        <taxon>Actinomycetes</taxon>
        <taxon>Micrococcales</taxon>
        <taxon>Micrococcaceae</taxon>
        <taxon>Arthrobacter</taxon>
    </lineage>
</organism>
<proteinExistence type="predicted"/>
<sequence length="100" mass="10479">MPGKDSLPGMNAANSTLVGALLAAGVPARAGQSIPARNLLARWAVDVDVVNVRIRLVGRVIGTNLHNALPCVKFSFTVKPISAYRVGLTFKECGMVPAPI</sequence>
<gene>
    <name evidence="1" type="ORF">AS189_17390</name>
</gene>
<evidence type="ECO:0000313" key="1">
    <source>
        <dbReference type="EMBL" id="ALO67933.1"/>
    </source>
</evidence>
<protein>
    <submittedName>
        <fullName evidence="1">Uncharacterized protein</fullName>
    </submittedName>
</protein>
<reference evidence="1 2" key="2">
    <citation type="journal article" date="2016" name="J. Biotechnol.">
        <title>Complete genome sequence of Arthrobacter alpinus ERGS4:06, a yellow pigmented bacterium tolerant to cold and radiations isolated from Sikkim Himalaya.</title>
        <authorList>
            <person name="Kumar R."/>
            <person name="Singh D."/>
            <person name="Swarnkar M.K."/>
            <person name="Singh A.K."/>
            <person name="Kumar S."/>
        </authorList>
    </citation>
    <scope>NUCLEOTIDE SEQUENCE [LARGE SCALE GENOMIC DNA]</scope>
    <source>
        <strain evidence="1 2">ERGS4:06</strain>
    </source>
</reference>
<accession>A0A0S2M2H7</accession>
<dbReference type="Proteomes" id="UP000059574">
    <property type="component" value="Chromosome"/>
</dbReference>
<dbReference type="AlphaFoldDB" id="A0A0S2M2H7"/>
<evidence type="ECO:0000313" key="2">
    <source>
        <dbReference type="Proteomes" id="UP000059574"/>
    </source>
</evidence>
<dbReference type="EMBL" id="CP013200">
    <property type="protein sequence ID" value="ALO67933.1"/>
    <property type="molecule type" value="Genomic_DNA"/>
</dbReference>
<reference evidence="2" key="1">
    <citation type="submission" date="2015-11" db="EMBL/GenBank/DDBJ databases">
        <authorList>
            <person name="Kumar R."/>
            <person name="Singh D."/>
            <person name="Swarnkar M.K."/>
            <person name="Singh A.K."/>
            <person name="Kumar S."/>
        </authorList>
    </citation>
    <scope>NUCLEOTIDE SEQUENCE [LARGE SCALE GENOMIC DNA]</scope>
    <source>
        <strain evidence="2">ERGS4:06</strain>
    </source>
</reference>
<name>A0A0S2M2H7_9MICC</name>